<sequence>MSYCLLTRKLLLIYAIQSTCGGTAFYISLFLSGYSHLNPAQIGLALSFGSVGNIAGGYIGGYLCDKYNASYNLKFGLLIQGSALFLLVFLQQFKFILISMMLMGFGSYLYVTSSNFILNSKFNRDQNSRTKIISDQHIISNIGMFCAAILMGYSTDGYYKIIFTCIAFTIITVGITLRPFAKNDFETKFDSHIQLQDLAAKNYIYLLGIITIGVVGLMFAAHRIGLPIYLNANFGNINTGFLMALNPLIILFFQRRIIRYSSNNEFIAIVIGLILFAFSFLILNCSATVFIVIFSTILLTIGEILTVTHAQSIAFGYAPKNSKGKIMGLYKAMYSITKVFGSYYSGIIIYNLGYVYLWSISSYLGFMGCFIALIYFFKHKHLNYFGAVGEPNTSTKKF</sequence>
<feature type="transmembrane region" description="Helical" evidence="7">
    <location>
        <begin position="329"/>
        <end position="350"/>
    </location>
</feature>
<keyword evidence="2" id="KW-0813">Transport</keyword>
<name>A0A378ICG3_9GAMM</name>
<dbReference type="STRING" id="28083.Lbir_3070"/>
<feature type="transmembrane region" description="Helical" evidence="7">
    <location>
        <begin position="265"/>
        <end position="283"/>
    </location>
</feature>
<keyword evidence="10" id="KW-1185">Reference proteome</keyword>
<feature type="transmembrane region" description="Helical" evidence="7">
    <location>
        <begin position="71"/>
        <end position="90"/>
    </location>
</feature>
<accession>A0A378ICG3</accession>
<evidence type="ECO:0000256" key="5">
    <source>
        <dbReference type="ARBA" id="ARBA00022989"/>
    </source>
</evidence>
<reference evidence="8 10" key="1">
    <citation type="submission" date="2015-11" db="EMBL/GenBank/DDBJ databases">
        <title>Genomic analysis of 38 Legionella species identifies large and diverse effector repertoires.</title>
        <authorList>
            <person name="Burstein D."/>
            <person name="Amaro F."/>
            <person name="Zusman T."/>
            <person name="Lifshitz Z."/>
            <person name="Cohen O."/>
            <person name="Gilbert J.A."/>
            <person name="Pupko T."/>
            <person name="Shuman H.A."/>
            <person name="Segal G."/>
        </authorList>
    </citation>
    <scope>NUCLEOTIDE SEQUENCE [LARGE SCALE GENOMIC DNA]</scope>
    <source>
        <strain evidence="8 10">CDC#1407-AL-14</strain>
    </source>
</reference>
<comment type="subcellular location">
    <subcellularLocation>
        <location evidence="1">Cell membrane</location>
        <topology evidence="1">Multi-pass membrane protein</topology>
    </subcellularLocation>
</comment>
<dbReference type="Proteomes" id="UP000255066">
    <property type="component" value="Unassembled WGS sequence"/>
</dbReference>
<dbReference type="Pfam" id="PF07690">
    <property type="entry name" value="MFS_1"/>
    <property type="match status" value="1"/>
</dbReference>
<reference evidence="9 11" key="2">
    <citation type="submission" date="2018-06" db="EMBL/GenBank/DDBJ databases">
        <authorList>
            <consortium name="Pathogen Informatics"/>
            <person name="Doyle S."/>
        </authorList>
    </citation>
    <scope>NUCLEOTIDE SEQUENCE [LARGE SCALE GENOMIC DNA]</scope>
    <source>
        <strain evidence="9 11">NCTC12437</strain>
    </source>
</reference>
<dbReference type="EMBL" id="UGNW01000001">
    <property type="protein sequence ID" value="STX32917.1"/>
    <property type="molecule type" value="Genomic_DNA"/>
</dbReference>
<dbReference type="OrthoDB" id="3268460at2"/>
<feature type="transmembrane region" description="Helical" evidence="7">
    <location>
        <begin position="12"/>
        <end position="34"/>
    </location>
</feature>
<dbReference type="GO" id="GO:0022857">
    <property type="term" value="F:transmembrane transporter activity"/>
    <property type="evidence" value="ECO:0007669"/>
    <property type="project" value="InterPro"/>
</dbReference>
<dbReference type="RefSeq" id="WP_058525062.1">
    <property type="nucleotide sequence ID" value="NZ_CAAAHV010000028.1"/>
</dbReference>
<evidence type="ECO:0000313" key="11">
    <source>
        <dbReference type="Proteomes" id="UP000255066"/>
    </source>
</evidence>
<feature type="transmembrane region" description="Helical" evidence="7">
    <location>
        <begin position="202"/>
        <end position="222"/>
    </location>
</feature>
<dbReference type="Gene3D" id="1.20.1250.20">
    <property type="entry name" value="MFS general substrate transporter like domains"/>
    <property type="match status" value="2"/>
</dbReference>
<organism evidence="9 11">
    <name type="scientific">Legionella birminghamensis</name>
    <dbReference type="NCBI Taxonomy" id="28083"/>
    <lineage>
        <taxon>Bacteria</taxon>
        <taxon>Pseudomonadati</taxon>
        <taxon>Pseudomonadota</taxon>
        <taxon>Gammaproteobacteria</taxon>
        <taxon>Legionellales</taxon>
        <taxon>Legionellaceae</taxon>
        <taxon>Legionella</taxon>
    </lineage>
</organism>
<keyword evidence="6 7" id="KW-0472">Membrane</keyword>
<dbReference type="PANTHER" id="PTHR23517:SF3">
    <property type="entry name" value="INTEGRAL MEMBRANE TRANSPORT PROTEIN"/>
    <property type="match status" value="1"/>
</dbReference>
<feature type="transmembrane region" description="Helical" evidence="7">
    <location>
        <begin position="96"/>
        <end position="118"/>
    </location>
</feature>
<keyword evidence="3" id="KW-1003">Cell membrane</keyword>
<gene>
    <name evidence="8" type="ORF">Lbir_3070</name>
    <name evidence="9" type="ORF">NCTC12437_02721</name>
</gene>
<evidence type="ECO:0000256" key="7">
    <source>
        <dbReference type="SAM" id="Phobius"/>
    </source>
</evidence>
<keyword evidence="4 7" id="KW-0812">Transmembrane</keyword>
<proteinExistence type="predicted"/>
<feature type="transmembrane region" description="Helical" evidence="7">
    <location>
        <begin position="138"/>
        <end position="155"/>
    </location>
</feature>
<dbReference type="InterPro" id="IPR050171">
    <property type="entry name" value="MFS_Transporters"/>
</dbReference>
<evidence type="ECO:0000256" key="4">
    <source>
        <dbReference type="ARBA" id="ARBA00022692"/>
    </source>
</evidence>
<dbReference type="InterPro" id="IPR011701">
    <property type="entry name" value="MFS"/>
</dbReference>
<dbReference type="SUPFAM" id="SSF103473">
    <property type="entry name" value="MFS general substrate transporter"/>
    <property type="match status" value="1"/>
</dbReference>
<dbReference type="EMBL" id="LNXT01000052">
    <property type="protein sequence ID" value="KTC66768.1"/>
    <property type="molecule type" value="Genomic_DNA"/>
</dbReference>
<evidence type="ECO:0000256" key="2">
    <source>
        <dbReference type="ARBA" id="ARBA00022448"/>
    </source>
</evidence>
<feature type="transmembrane region" description="Helical" evidence="7">
    <location>
        <begin position="161"/>
        <end position="181"/>
    </location>
</feature>
<evidence type="ECO:0000256" key="6">
    <source>
        <dbReference type="ARBA" id="ARBA00023136"/>
    </source>
</evidence>
<dbReference type="AlphaFoldDB" id="A0A378ICG3"/>
<feature type="transmembrane region" description="Helical" evidence="7">
    <location>
        <begin position="40"/>
        <end position="59"/>
    </location>
</feature>
<evidence type="ECO:0000256" key="3">
    <source>
        <dbReference type="ARBA" id="ARBA00022475"/>
    </source>
</evidence>
<evidence type="ECO:0000313" key="8">
    <source>
        <dbReference type="EMBL" id="KTC66768.1"/>
    </source>
</evidence>
<dbReference type="GO" id="GO:0005886">
    <property type="term" value="C:plasma membrane"/>
    <property type="evidence" value="ECO:0007669"/>
    <property type="project" value="UniProtKB-SubCell"/>
</dbReference>
<keyword evidence="5 7" id="KW-1133">Transmembrane helix</keyword>
<feature type="transmembrane region" description="Helical" evidence="7">
    <location>
        <begin position="289"/>
        <end position="308"/>
    </location>
</feature>
<evidence type="ECO:0000313" key="9">
    <source>
        <dbReference type="EMBL" id="STX32917.1"/>
    </source>
</evidence>
<evidence type="ECO:0000313" key="10">
    <source>
        <dbReference type="Proteomes" id="UP000054735"/>
    </source>
</evidence>
<dbReference type="PANTHER" id="PTHR23517">
    <property type="entry name" value="RESISTANCE PROTEIN MDTM, PUTATIVE-RELATED-RELATED"/>
    <property type="match status" value="1"/>
</dbReference>
<dbReference type="InterPro" id="IPR036259">
    <property type="entry name" value="MFS_trans_sf"/>
</dbReference>
<feature type="transmembrane region" description="Helical" evidence="7">
    <location>
        <begin position="356"/>
        <end position="377"/>
    </location>
</feature>
<dbReference type="Proteomes" id="UP000054735">
    <property type="component" value="Unassembled WGS sequence"/>
</dbReference>
<evidence type="ECO:0000256" key="1">
    <source>
        <dbReference type="ARBA" id="ARBA00004651"/>
    </source>
</evidence>
<protein>
    <submittedName>
        <fullName evidence="9">Multidrug resistance protein, MFS family</fullName>
    </submittedName>
</protein>
<feature type="transmembrane region" description="Helical" evidence="7">
    <location>
        <begin position="234"/>
        <end position="253"/>
    </location>
</feature>